<proteinExistence type="predicted"/>
<dbReference type="EMBL" id="SRPO01000324">
    <property type="protein sequence ID" value="KAG5934183.1"/>
    <property type="molecule type" value="Genomic_DNA"/>
</dbReference>
<dbReference type="AlphaFoldDB" id="A0A9P7M9H3"/>
<gene>
    <name evidence="1" type="ORF">E4U60_004035</name>
</gene>
<dbReference type="Proteomes" id="UP000706124">
    <property type="component" value="Unassembled WGS sequence"/>
</dbReference>
<reference evidence="1 2" key="1">
    <citation type="journal article" date="2020" name="bioRxiv">
        <title>Whole genome comparisons of ergot fungi reveals the divergence and evolution of species within the genus Claviceps are the result of varying mechanisms driving genome evolution and host range expansion.</title>
        <authorList>
            <person name="Wyka S.A."/>
            <person name="Mondo S.J."/>
            <person name="Liu M."/>
            <person name="Dettman J."/>
            <person name="Nalam V."/>
            <person name="Broders K.D."/>
        </authorList>
    </citation>
    <scope>NUCLEOTIDE SEQUENCE [LARGE SCALE GENOMIC DNA]</scope>
    <source>
        <strain evidence="1 2">CCC 1485</strain>
    </source>
</reference>
<dbReference type="OrthoDB" id="3883941at2759"/>
<keyword evidence="2" id="KW-1185">Reference proteome</keyword>
<organism evidence="1 2">
    <name type="scientific">Claviceps pazoutovae</name>
    <dbReference type="NCBI Taxonomy" id="1649127"/>
    <lineage>
        <taxon>Eukaryota</taxon>
        <taxon>Fungi</taxon>
        <taxon>Dikarya</taxon>
        <taxon>Ascomycota</taxon>
        <taxon>Pezizomycotina</taxon>
        <taxon>Sordariomycetes</taxon>
        <taxon>Hypocreomycetidae</taxon>
        <taxon>Hypocreales</taxon>
        <taxon>Clavicipitaceae</taxon>
        <taxon>Claviceps</taxon>
    </lineage>
</organism>
<dbReference type="SUPFAM" id="SSF69989">
    <property type="entry name" value="C-terminal domain of PLC-beta"/>
    <property type="match status" value="1"/>
</dbReference>
<evidence type="ECO:0000313" key="2">
    <source>
        <dbReference type="Proteomes" id="UP000706124"/>
    </source>
</evidence>
<evidence type="ECO:0000313" key="1">
    <source>
        <dbReference type="EMBL" id="KAG5934183.1"/>
    </source>
</evidence>
<name>A0A9P7M9H3_9HYPO</name>
<protein>
    <submittedName>
        <fullName evidence="1">Uncharacterized protein</fullName>
    </submittedName>
</protein>
<accession>A0A9P7M9H3</accession>
<sequence length="408" mass="44619">MLSSRQISNRLVACRSAPRSFVRRAPRQQHRFQSTSTASGGGVSASHFATAAVGGVVGTAVAYGIYSFTPAGRAASKLNKAAVEAGKTYEAAVKKLQSSTPDADQAVGLIKQYAYSYAAWIPGGKSYVDAAFKDWETVRKTHQKEADKIISDAYNQLKELSKSDLSLATASKAYDVLADVTKKIASLGKEAISDVADNHPGAKDTINRGVEKLQDMGENYSPDSMKLIDQTYSQVKDIIMAEGGSAAKFDKVRKLVEEKAQQISGLSDEAWKKGIEAAKPFLDKNPQIKDLIEKNADVFKKTNLNELFKKLRSGDMDDLQKYVQDTIEKGKNMASDAGDNMGLGKYLNMVPQSGDVLQKLQHIGQIADKHKDEGEKLFKDTVEEIKKILEKQSEKGRKIVEKATKEAK</sequence>
<comment type="caution">
    <text evidence="1">The sequence shown here is derived from an EMBL/GenBank/DDBJ whole genome shotgun (WGS) entry which is preliminary data.</text>
</comment>